<keyword evidence="9" id="KW-0067">ATP-binding</keyword>
<keyword evidence="7 11" id="KW-0418">Kinase</keyword>
<dbReference type="EMBL" id="NKHU02000139">
    <property type="protein sequence ID" value="RHZ52124.1"/>
    <property type="molecule type" value="Genomic_DNA"/>
</dbReference>
<gene>
    <name evidence="14" type="ORF">CDV56_105356</name>
</gene>
<accession>A0A397GRE6</accession>
<dbReference type="Gene3D" id="3.30.420.40">
    <property type="match status" value="2"/>
</dbReference>
<evidence type="ECO:0000256" key="8">
    <source>
        <dbReference type="ARBA" id="ARBA00022798"/>
    </source>
</evidence>
<feature type="domain" description="Carbohydrate kinase FGGY C-terminal" evidence="13">
    <location>
        <begin position="315"/>
        <end position="505"/>
    </location>
</feature>
<dbReference type="STRING" id="41047.A0A397GRE6"/>
<keyword evidence="6" id="KW-0547">Nucleotide-binding</keyword>
<dbReference type="InterPro" id="IPR018485">
    <property type="entry name" value="FGGY_C"/>
</dbReference>
<dbReference type="EC" id="2.7.1.30" evidence="4"/>
<dbReference type="InterPro" id="IPR005999">
    <property type="entry name" value="Glycerol_kin"/>
</dbReference>
<dbReference type="GO" id="GO:0006641">
    <property type="term" value="P:triglyceride metabolic process"/>
    <property type="evidence" value="ECO:0007669"/>
    <property type="project" value="TreeGrafter"/>
</dbReference>
<evidence type="ECO:0000256" key="2">
    <source>
        <dbReference type="ARBA" id="ARBA00005190"/>
    </source>
</evidence>
<dbReference type="GO" id="GO:0005524">
    <property type="term" value="F:ATP binding"/>
    <property type="evidence" value="ECO:0007669"/>
    <property type="project" value="UniProtKB-KW"/>
</dbReference>
<dbReference type="InterPro" id="IPR043129">
    <property type="entry name" value="ATPase_NBD"/>
</dbReference>
<dbReference type="GeneID" id="38127330"/>
<dbReference type="Proteomes" id="UP000215305">
    <property type="component" value="Unassembled WGS sequence"/>
</dbReference>
<dbReference type="GO" id="GO:0004370">
    <property type="term" value="F:glycerol kinase activity"/>
    <property type="evidence" value="ECO:0007669"/>
    <property type="project" value="UniProtKB-EC"/>
</dbReference>
<keyword evidence="15" id="KW-1185">Reference proteome</keyword>
<dbReference type="InterPro" id="IPR042018">
    <property type="entry name" value="GK1-3_metazoan-type"/>
</dbReference>
<evidence type="ECO:0000256" key="1">
    <source>
        <dbReference type="ARBA" id="ARBA00004496"/>
    </source>
</evidence>
<dbReference type="FunFam" id="3.30.420.40:FF:000086">
    <property type="entry name" value="Glycerol kinase"/>
    <property type="match status" value="1"/>
</dbReference>
<evidence type="ECO:0000256" key="10">
    <source>
        <dbReference type="ARBA" id="ARBA00043149"/>
    </source>
</evidence>
<dbReference type="UniPathway" id="UPA00618">
    <property type="reaction ID" value="UER00672"/>
</dbReference>
<dbReference type="VEuPathDB" id="FungiDB:CDV56_105356"/>
<dbReference type="PANTHER" id="PTHR10196:SF69">
    <property type="entry name" value="GLYCEROL KINASE"/>
    <property type="match status" value="1"/>
</dbReference>
<dbReference type="SUPFAM" id="SSF53067">
    <property type="entry name" value="Actin-like ATPase domain"/>
    <property type="match status" value="2"/>
</dbReference>
<reference evidence="14" key="1">
    <citation type="submission" date="2018-08" db="EMBL/GenBank/DDBJ databases">
        <title>Draft genome sequence of azole-resistant Aspergillus thermomutatus (Neosartorya pseudofischeri) strain HMR AF 39, isolated from a human nasal aspirate.</title>
        <authorList>
            <person name="Parent-Michaud M."/>
            <person name="Dufresne P.J."/>
            <person name="Fournier E."/>
            <person name="Martineau C."/>
            <person name="Moreira S."/>
            <person name="Perkins V."/>
            <person name="De Repentigny L."/>
            <person name="Dufresne S.F."/>
        </authorList>
    </citation>
    <scope>NUCLEOTIDE SEQUENCE [LARGE SCALE GENOMIC DNA]</scope>
    <source>
        <strain evidence="14">HMR AF 39</strain>
    </source>
</reference>
<keyword evidence="5 11" id="KW-0808">Transferase</keyword>
<sequence length="564" mass="62216">MRNPFDLSELDNAVEEQQSHFDISAYQSHDGNRSILQNESRRGDNLKDRFIGAIDQGTTSSRFIIFDCTGVPVAKYQTEFRQIHEHSGWHEHDPLELVDSVYTCIEEAMKTFLALGHSKSDIEAIGITSQRETALCWDWETGEPLHNAIAWPDTRTKNLVRELKGQEGADELPGICGLPLSTYPSSVSLVWLLRHSPKVRQAYDEGRLAFGTVDSWLLYNLNGGPEGGRHVTDVTNASRTMFMNLESLEYDERLLKFFDIDRKKIRLPKILPSSDPDGYGYVRFGPLAGVPITSCLGDQSAALVGHCAFTPGTAKNTYGTGCFLLYNVGEKPVISKHGLLATVGFQLGKDRKPVYALEGSVAVAGSGISFLMNNLGFFRDSRKVSDLAATVPDSGGCVFVTAFSGLFAPYWIDDAKGTIFGITQHTQRGHIARATMEAACFQTKAILDAMAMDSGHKLSELAVDGGMSNSDICMQTQADIIQIPVERPAMHETTALGAAIAAGFAIDVWKEFNELKDMNRANRTTFTPRISPVQSARMYKQWSKAVEMSRGWLDTSEIESEGQE</sequence>
<dbReference type="CDD" id="cd07792">
    <property type="entry name" value="ASKHA_NBD_FGGY_GK1-3-like"/>
    <property type="match status" value="1"/>
</dbReference>
<dbReference type="GO" id="GO:0019563">
    <property type="term" value="P:glycerol catabolic process"/>
    <property type="evidence" value="ECO:0007669"/>
    <property type="project" value="UniProtKB-UniPathway"/>
</dbReference>
<dbReference type="FunFam" id="3.30.420.40:FF:000085">
    <property type="entry name" value="Glycerol kinase 2"/>
    <property type="match status" value="1"/>
</dbReference>
<organism evidence="14 15">
    <name type="scientific">Aspergillus thermomutatus</name>
    <name type="common">Neosartorya pseudofischeri</name>
    <dbReference type="NCBI Taxonomy" id="41047"/>
    <lineage>
        <taxon>Eukaryota</taxon>
        <taxon>Fungi</taxon>
        <taxon>Dikarya</taxon>
        <taxon>Ascomycota</taxon>
        <taxon>Pezizomycotina</taxon>
        <taxon>Eurotiomycetes</taxon>
        <taxon>Eurotiomycetidae</taxon>
        <taxon>Eurotiales</taxon>
        <taxon>Aspergillaceae</taxon>
        <taxon>Aspergillus</taxon>
        <taxon>Aspergillus subgen. Fumigati</taxon>
    </lineage>
</organism>
<name>A0A397GRE6_ASPTH</name>
<evidence type="ECO:0000259" key="13">
    <source>
        <dbReference type="Pfam" id="PF02782"/>
    </source>
</evidence>
<comment type="subcellular location">
    <subcellularLocation>
        <location evidence="1">Cytoplasm</location>
    </subcellularLocation>
</comment>
<comment type="pathway">
    <text evidence="2">Polyol metabolism; glycerol degradation via glycerol kinase pathway; sn-glycerol 3-phosphate from glycerol: step 1/1.</text>
</comment>
<protein>
    <recommendedName>
        <fullName evidence="4">glycerol kinase</fullName>
        <ecNumber evidence="4">2.7.1.30</ecNumber>
    </recommendedName>
    <alternativeName>
        <fullName evidence="10">ATP:glycerol 3-phosphotransferase</fullName>
    </alternativeName>
</protein>
<evidence type="ECO:0000256" key="4">
    <source>
        <dbReference type="ARBA" id="ARBA00012099"/>
    </source>
</evidence>
<dbReference type="InterPro" id="IPR000577">
    <property type="entry name" value="Carb_kinase_FGGY"/>
</dbReference>
<evidence type="ECO:0000256" key="7">
    <source>
        <dbReference type="ARBA" id="ARBA00022777"/>
    </source>
</evidence>
<evidence type="ECO:0000256" key="5">
    <source>
        <dbReference type="ARBA" id="ARBA00022679"/>
    </source>
</evidence>
<proteinExistence type="inferred from homology"/>
<dbReference type="NCBIfam" id="TIGR01311">
    <property type="entry name" value="glycerol_kin"/>
    <property type="match status" value="1"/>
</dbReference>
<dbReference type="OrthoDB" id="5422795at2759"/>
<keyword evidence="8" id="KW-0319">Glycerol metabolism</keyword>
<evidence type="ECO:0000256" key="3">
    <source>
        <dbReference type="ARBA" id="ARBA00009156"/>
    </source>
</evidence>
<dbReference type="InterPro" id="IPR018484">
    <property type="entry name" value="FGGY_N"/>
</dbReference>
<dbReference type="GO" id="GO:0046167">
    <property type="term" value="P:glycerol-3-phosphate biosynthetic process"/>
    <property type="evidence" value="ECO:0007669"/>
    <property type="project" value="TreeGrafter"/>
</dbReference>
<evidence type="ECO:0000256" key="11">
    <source>
        <dbReference type="RuleBase" id="RU003733"/>
    </source>
</evidence>
<dbReference type="PROSITE" id="PS00445">
    <property type="entry name" value="FGGY_KINASES_2"/>
    <property type="match status" value="1"/>
</dbReference>
<evidence type="ECO:0000256" key="6">
    <source>
        <dbReference type="ARBA" id="ARBA00022741"/>
    </source>
</evidence>
<dbReference type="PIRSF" id="PIRSF000538">
    <property type="entry name" value="GlpK"/>
    <property type="match status" value="1"/>
</dbReference>
<dbReference type="PANTHER" id="PTHR10196">
    <property type="entry name" value="SUGAR KINASE"/>
    <property type="match status" value="1"/>
</dbReference>
<dbReference type="AlphaFoldDB" id="A0A397GRE6"/>
<evidence type="ECO:0000313" key="14">
    <source>
        <dbReference type="EMBL" id="RHZ52124.1"/>
    </source>
</evidence>
<dbReference type="InterPro" id="IPR018483">
    <property type="entry name" value="Carb_kinase_FGGY_CS"/>
</dbReference>
<dbReference type="NCBIfam" id="NF000756">
    <property type="entry name" value="PRK00047.1"/>
    <property type="match status" value="1"/>
</dbReference>
<dbReference type="Pfam" id="PF02782">
    <property type="entry name" value="FGGY_C"/>
    <property type="match status" value="1"/>
</dbReference>
<comment type="similarity">
    <text evidence="3 11">Belongs to the FGGY kinase family.</text>
</comment>
<evidence type="ECO:0000313" key="15">
    <source>
        <dbReference type="Proteomes" id="UP000215305"/>
    </source>
</evidence>
<evidence type="ECO:0000256" key="9">
    <source>
        <dbReference type="ARBA" id="ARBA00022840"/>
    </source>
</evidence>
<comment type="caution">
    <text evidence="14">The sequence shown here is derived from an EMBL/GenBank/DDBJ whole genome shotgun (WGS) entry which is preliminary data.</text>
</comment>
<dbReference type="Pfam" id="PF00370">
    <property type="entry name" value="FGGY_N"/>
    <property type="match status" value="1"/>
</dbReference>
<evidence type="ECO:0000259" key="12">
    <source>
        <dbReference type="Pfam" id="PF00370"/>
    </source>
</evidence>
<feature type="domain" description="Carbohydrate kinase FGGY N-terminal" evidence="12">
    <location>
        <begin position="51"/>
        <end position="305"/>
    </location>
</feature>
<dbReference type="RefSeq" id="XP_026613204.1">
    <property type="nucleotide sequence ID" value="XM_026758975.1"/>
</dbReference>
<dbReference type="GO" id="GO:0005739">
    <property type="term" value="C:mitochondrion"/>
    <property type="evidence" value="ECO:0007669"/>
    <property type="project" value="TreeGrafter"/>
</dbReference>